<dbReference type="InterPro" id="IPR013126">
    <property type="entry name" value="Hsp_70_fam"/>
</dbReference>
<dbReference type="SUPFAM" id="SSF100920">
    <property type="entry name" value="Heat shock protein 70kD (HSP70), peptide-binding domain"/>
    <property type="match status" value="1"/>
</dbReference>
<evidence type="ECO:0000256" key="3">
    <source>
        <dbReference type="ARBA" id="ARBA00022840"/>
    </source>
</evidence>
<dbReference type="Gene3D" id="3.90.640.10">
    <property type="entry name" value="Actin, Chain A, domain 4"/>
    <property type="match status" value="2"/>
</dbReference>
<dbReference type="PROSITE" id="PS00297">
    <property type="entry name" value="HSP70_1"/>
    <property type="match status" value="2"/>
</dbReference>
<dbReference type="RefSeq" id="XP_034247245.1">
    <property type="nucleotide sequence ID" value="XM_034391354.1"/>
</dbReference>
<dbReference type="InterPro" id="IPR029047">
    <property type="entry name" value="HSP70_peptide-bd_sf"/>
</dbReference>
<dbReference type="RefSeq" id="XP_034247243.1">
    <property type="nucleotide sequence ID" value="XM_034391352.1"/>
</dbReference>
<dbReference type="SUPFAM" id="SSF53067">
    <property type="entry name" value="Actin-like ATPase domain"/>
    <property type="match status" value="4"/>
</dbReference>
<evidence type="ECO:0000313" key="15">
    <source>
        <dbReference type="RefSeq" id="XP_034247249.1"/>
    </source>
</evidence>
<evidence type="ECO:0000313" key="13">
    <source>
        <dbReference type="RefSeq" id="XP_034247247.1"/>
    </source>
</evidence>
<dbReference type="Gene3D" id="2.60.34.10">
    <property type="entry name" value="Substrate Binding Domain Of DNAk, Chain A, domain 1"/>
    <property type="match status" value="1"/>
</dbReference>
<dbReference type="FunFam" id="3.90.640.10:FF:000003">
    <property type="entry name" value="Molecular chaperone DnaK"/>
    <property type="match status" value="2"/>
</dbReference>
<name>A0A6P8Z9R5_THRPL</name>
<evidence type="ECO:0000313" key="11">
    <source>
        <dbReference type="RefSeq" id="XP_034247245.1"/>
    </source>
</evidence>
<evidence type="ECO:0000313" key="14">
    <source>
        <dbReference type="RefSeq" id="XP_034247248.1"/>
    </source>
</evidence>
<organism evidence="12">
    <name type="scientific">Thrips palmi</name>
    <name type="common">Melon thrips</name>
    <dbReference type="NCBI Taxonomy" id="161013"/>
    <lineage>
        <taxon>Eukaryota</taxon>
        <taxon>Metazoa</taxon>
        <taxon>Ecdysozoa</taxon>
        <taxon>Arthropoda</taxon>
        <taxon>Hexapoda</taxon>
        <taxon>Insecta</taxon>
        <taxon>Pterygota</taxon>
        <taxon>Neoptera</taxon>
        <taxon>Paraneoptera</taxon>
        <taxon>Thysanoptera</taxon>
        <taxon>Terebrantia</taxon>
        <taxon>Thripoidea</taxon>
        <taxon>Thripidae</taxon>
        <taxon>Thrips</taxon>
    </lineage>
</organism>
<dbReference type="RefSeq" id="XP_034247249.1">
    <property type="nucleotide sequence ID" value="XM_034391358.1"/>
</dbReference>
<dbReference type="RefSeq" id="XP_034247247.1">
    <property type="nucleotide sequence ID" value="XM_034391356.1"/>
</dbReference>
<dbReference type="RefSeq" id="XP_034247246.1">
    <property type="nucleotide sequence ID" value="XM_034391355.1"/>
</dbReference>
<keyword evidence="2" id="KW-0547">Nucleotide-binding</keyword>
<dbReference type="CDD" id="cd24028">
    <property type="entry name" value="ASKHA_NBD_HSP70_HSPA1-like"/>
    <property type="match status" value="1"/>
</dbReference>
<evidence type="ECO:0000313" key="8">
    <source>
        <dbReference type="RefSeq" id="XP_034247242.1"/>
    </source>
</evidence>
<dbReference type="RefSeq" id="XP_034247242.1">
    <property type="nucleotide sequence ID" value="XM_034391351.1"/>
</dbReference>
<dbReference type="Pfam" id="PF00012">
    <property type="entry name" value="HSP70"/>
    <property type="match status" value="2"/>
</dbReference>
<dbReference type="PANTHER" id="PTHR19375">
    <property type="entry name" value="HEAT SHOCK PROTEIN 70KDA"/>
    <property type="match status" value="1"/>
</dbReference>
<evidence type="ECO:0000313" key="6">
    <source>
        <dbReference type="RefSeq" id="XP_034247239.1"/>
    </source>
</evidence>
<dbReference type="GO" id="GO:0005524">
    <property type="term" value="F:ATP binding"/>
    <property type="evidence" value="ECO:0007669"/>
    <property type="project" value="UniProtKB-KW"/>
</dbReference>
<evidence type="ECO:0000256" key="2">
    <source>
        <dbReference type="ARBA" id="ARBA00022741"/>
    </source>
</evidence>
<evidence type="ECO:0000313" key="10">
    <source>
        <dbReference type="RefSeq" id="XP_034247244.1"/>
    </source>
</evidence>
<dbReference type="RefSeq" id="XP_034247244.1">
    <property type="nucleotide sequence ID" value="XM_034391353.1"/>
</dbReference>
<dbReference type="AlphaFoldDB" id="A0A6P8Z9R5"/>
<dbReference type="Proteomes" id="UP000515158">
    <property type="component" value="Unplaced"/>
</dbReference>
<dbReference type="Gene3D" id="3.30.420.40">
    <property type="match status" value="4"/>
</dbReference>
<dbReference type="RefSeq" id="XP_034247248.1">
    <property type="nucleotide sequence ID" value="XM_034391357.1"/>
</dbReference>
<evidence type="ECO:0000313" key="9">
    <source>
        <dbReference type="RefSeq" id="XP_034247243.1"/>
    </source>
</evidence>
<keyword evidence="3" id="KW-0067">ATP-binding</keyword>
<dbReference type="OrthoDB" id="7441839at2759"/>
<dbReference type="RefSeq" id="XP_034247239.1">
    <property type="nucleotide sequence ID" value="XM_034391348.1"/>
</dbReference>
<evidence type="ECO:0000313" key="12">
    <source>
        <dbReference type="RefSeq" id="XP_034247246.1"/>
    </source>
</evidence>
<accession>A0A6P8Z9R5</accession>
<dbReference type="GO" id="GO:0140662">
    <property type="term" value="F:ATP-dependent protein folding chaperone"/>
    <property type="evidence" value="ECO:0007669"/>
    <property type="project" value="InterPro"/>
</dbReference>
<dbReference type="InterPro" id="IPR018181">
    <property type="entry name" value="Heat_shock_70_CS"/>
</dbReference>
<dbReference type="RefSeq" id="XP_034247241.1">
    <property type="nucleotide sequence ID" value="XM_034391350.1"/>
</dbReference>
<dbReference type="GeneID" id="117648682"/>
<reference evidence="6 7" key="1">
    <citation type="submission" date="2025-04" db="UniProtKB">
        <authorList>
            <consortium name="RefSeq"/>
        </authorList>
    </citation>
    <scope>IDENTIFICATION</scope>
    <source>
        <tissue evidence="6 7">Total insect</tissue>
    </source>
</reference>
<evidence type="ECO:0000313" key="7">
    <source>
        <dbReference type="RefSeq" id="XP_034247241.1"/>
    </source>
</evidence>
<sequence>MAARLCVGVDLGTTYSVVAVWRKGKVDVIANDSGSRTTPSVVAFMDGEAFVGDAAKDLPQECRVYDAKRLLGCSAGDAAVRDDAKDWPFEVLQDGGVLKMKVARGGKTLTPQEVSSMVMKFLKEAAEMFMDEPVPCAVITVPPYFTEPQRKATREAGAAAGFQVLGMPDEAEAAVTAYGLAGKTVLVLHIGGRSQYAWVRPHGGEAATRHAAWGGSLFDQRLLEHFENDIRQKHGVQQLDPQSLEELLALCETTKRKLSALQEVAVRVYLQQPNLEYKATINRARFENLCADLFGKVQDLMEGALAAAKVTAVDEVVLVGGSTRMPRVRSMVREAYSEPRVSVNPDEAVAHGAALHAARLSGEVPANTGVVLVDAEVHQRTETVQRDGAGPSGAGPRNPPPPPKSRTKGADGPAIGIDLGTTYSVVAVWRKGKVDVMANESGSRTTPSVVAFMDGEAFVGDAAKDLPASTRVFDAKRLIGRSWEDMDVQQDLKHWPFQVVEEGGVPKIVVDAAGRKESFTPEEVSAMVLRSLKETAENFLGCPVTRAVVTVPAYFNEKQRQATKSAGMIAGLNVLSIINEPTAAALAYGLTKSPAQQKTVFIFDLGGGTFDVSVLTIRGNDFTVLASDGDTHLGGQDFDVRMMEHFLNDIKTRLGISDLDQQSVQDLRALCELSKRKLSSLHEASAKLYLPRHNTNYTASMTRARFEDLCGDLFRRTMDITNRVLAEARVSHADIDEVVLVGGSTRIPKVRAMLSELFGGKELRHSVNPDEAVAYGAAVHAAILSGDKTVEKLVKLKDVTPLSLGVEVVGGVFSALIRKNSPIPVKNTKRFSTVQDNQIQCGSFVYQGERTFVKDNHCLKEFTVDVPPRPAGLATIDVTFEIDLDGCLIVTAVEPTTMKQAQVKISSVESRLSDQDIHEMLEKAKRYQRQDDEELRRLEELLRNRQEL</sequence>
<comment type="similarity">
    <text evidence="1">Belongs to the heat shock protein 70 family.</text>
</comment>
<dbReference type="InterPro" id="IPR043129">
    <property type="entry name" value="ATPase_NBD"/>
</dbReference>
<feature type="region of interest" description="Disordered" evidence="4">
    <location>
        <begin position="382"/>
        <end position="414"/>
    </location>
</feature>
<dbReference type="Gene3D" id="3.30.30.30">
    <property type="match status" value="2"/>
</dbReference>
<gene>
    <name evidence="6 7 8 9 10 11 12 13 14 15" type="primary">LOC117648682</name>
</gene>
<dbReference type="FunFam" id="3.30.420.40:FF:000004">
    <property type="entry name" value="Molecular chaperone DnaK"/>
    <property type="match status" value="2"/>
</dbReference>
<evidence type="ECO:0000256" key="1">
    <source>
        <dbReference type="ARBA" id="ARBA00007381"/>
    </source>
</evidence>
<proteinExistence type="inferred from homology"/>
<dbReference type="PROSITE" id="PS00329">
    <property type="entry name" value="HSP70_2"/>
    <property type="match status" value="1"/>
</dbReference>
<dbReference type="PROSITE" id="PS01036">
    <property type="entry name" value="HSP70_3"/>
    <property type="match status" value="2"/>
</dbReference>
<dbReference type="PRINTS" id="PR00301">
    <property type="entry name" value="HEATSHOCK70"/>
</dbReference>
<dbReference type="FunFam" id="3.30.30.30:FF:000001">
    <property type="entry name" value="heat shock 70 kDa protein-like"/>
    <property type="match status" value="1"/>
</dbReference>
<protein>
    <submittedName>
        <fullName evidence="6 7">Heat shock 70 kDa protein-like</fullName>
    </submittedName>
</protein>
<evidence type="ECO:0000313" key="5">
    <source>
        <dbReference type="Proteomes" id="UP000515158"/>
    </source>
</evidence>
<dbReference type="KEGG" id="tpal:117648682"/>
<dbReference type="FunFam" id="3.30.30.30:FF:000005">
    <property type="entry name" value="Heat shock protein ssb1"/>
    <property type="match status" value="1"/>
</dbReference>
<keyword evidence="5" id="KW-1185">Reference proteome</keyword>
<evidence type="ECO:0000256" key="4">
    <source>
        <dbReference type="SAM" id="MobiDB-lite"/>
    </source>
</evidence>
<dbReference type="GO" id="GO:0006950">
    <property type="term" value="P:response to stress"/>
    <property type="evidence" value="ECO:0007669"/>
    <property type="project" value="UniProtKB-ARBA"/>
</dbReference>